<dbReference type="STRING" id="1802056.A2954_06785"/>
<dbReference type="AlphaFoldDB" id="A0A1F7ID65"/>
<dbReference type="PANTHER" id="PTHR34477:SF5">
    <property type="entry name" value="BSL5627 PROTEIN"/>
    <property type="match status" value="1"/>
</dbReference>
<gene>
    <name evidence="3" type="ORF">A2954_06785</name>
</gene>
<dbReference type="SUPFAM" id="SSF82771">
    <property type="entry name" value="GIY-YIG endonuclease"/>
    <property type="match status" value="1"/>
</dbReference>
<dbReference type="InterPro" id="IPR050190">
    <property type="entry name" value="UPF0213_domain"/>
</dbReference>
<evidence type="ECO:0000256" key="1">
    <source>
        <dbReference type="ARBA" id="ARBA00007435"/>
    </source>
</evidence>
<organism evidence="3 4">
    <name type="scientific">Candidatus Roizmanbacteria bacterium RIFCSPLOWO2_01_FULL_37_12</name>
    <dbReference type="NCBI Taxonomy" id="1802056"/>
    <lineage>
        <taxon>Bacteria</taxon>
        <taxon>Candidatus Roizmaniibacteriota</taxon>
    </lineage>
</organism>
<accession>A0A1F7ID65</accession>
<feature type="domain" description="GIY-YIG" evidence="2">
    <location>
        <begin position="14"/>
        <end position="90"/>
    </location>
</feature>
<evidence type="ECO:0000259" key="2">
    <source>
        <dbReference type="PROSITE" id="PS50164"/>
    </source>
</evidence>
<dbReference type="Proteomes" id="UP000177698">
    <property type="component" value="Unassembled WGS sequence"/>
</dbReference>
<dbReference type="PANTHER" id="PTHR34477">
    <property type="entry name" value="UPF0213 PROTEIN YHBQ"/>
    <property type="match status" value="1"/>
</dbReference>
<dbReference type="Gene3D" id="3.40.1440.10">
    <property type="entry name" value="GIY-YIG endonuclease"/>
    <property type="match status" value="1"/>
</dbReference>
<dbReference type="CDD" id="cd10448">
    <property type="entry name" value="GIY-YIG_unchar_3"/>
    <property type="match status" value="1"/>
</dbReference>
<evidence type="ECO:0000313" key="4">
    <source>
        <dbReference type="Proteomes" id="UP000177698"/>
    </source>
</evidence>
<name>A0A1F7ID65_9BACT</name>
<dbReference type="EMBL" id="MGAG01000013">
    <property type="protein sequence ID" value="OGK41297.1"/>
    <property type="molecule type" value="Genomic_DNA"/>
</dbReference>
<protein>
    <recommendedName>
        <fullName evidence="2">GIY-YIG domain-containing protein</fullName>
    </recommendedName>
</protein>
<comment type="similarity">
    <text evidence="1">Belongs to the UPF0213 family.</text>
</comment>
<dbReference type="InterPro" id="IPR035901">
    <property type="entry name" value="GIY-YIG_endonuc_sf"/>
</dbReference>
<comment type="caution">
    <text evidence="3">The sequence shown here is derived from an EMBL/GenBank/DDBJ whole genome shotgun (WGS) entry which is preliminary data.</text>
</comment>
<reference evidence="3 4" key="1">
    <citation type="journal article" date="2016" name="Nat. Commun.">
        <title>Thousands of microbial genomes shed light on interconnected biogeochemical processes in an aquifer system.</title>
        <authorList>
            <person name="Anantharaman K."/>
            <person name="Brown C.T."/>
            <person name="Hug L.A."/>
            <person name="Sharon I."/>
            <person name="Castelle C.J."/>
            <person name="Probst A.J."/>
            <person name="Thomas B.C."/>
            <person name="Singh A."/>
            <person name="Wilkins M.J."/>
            <person name="Karaoz U."/>
            <person name="Brodie E.L."/>
            <person name="Williams K.H."/>
            <person name="Hubbard S.S."/>
            <person name="Banfield J.F."/>
        </authorList>
    </citation>
    <scope>NUCLEOTIDE SEQUENCE [LARGE SCALE GENOMIC DNA]</scope>
</reference>
<dbReference type="InterPro" id="IPR000305">
    <property type="entry name" value="GIY-YIG_endonuc"/>
</dbReference>
<dbReference type="Pfam" id="PF01541">
    <property type="entry name" value="GIY-YIG"/>
    <property type="match status" value="1"/>
</dbReference>
<sequence length="127" mass="15307">MQCHPRENGDPVKLHYYVYILASKRNGTLYIRITNNLLRRSYQHKVEIIEGFTQKYKVNKLVYFESYDSPKDAIQREKKLKKWNREWKIELIESKNPKWEDLSINLLPGFPLPSRQTRLRGIDNKNN</sequence>
<proteinExistence type="inferred from homology"/>
<dbReference type="PROSITE" id="PS50164">
    <property type="entry name" value="GIY_YIG"/>
    <property type="match status" value="1"/>
</dbReference>
<evidence type="ECO:0000313" key="3">
    <source>
        <dbReference type="EMBL" id="OGK41297.1"/>
    </source>
</evidence>